<comment type="caution">
    <text evidence="2">The sequence shown here is derived from an EMBL/GenBank/DDBJ whole genome shotgun (WGS) entry which is preliminary data.</text>
</comment>
<dbReference type="Pfam" id="PF12275">
    <property type="entry name" value="DUF3616"/>
    <property type="match status" value="1"/>
</dbReference>
<accession>A0ABT8L2C6</accession>
<feature type="domain" description="DUF3616" evidence="1">
    <location>
        <begin position="30"/>
        <end position="308"/>
    </location>
</feature>
<evidence type="ECO:0000259" key="1">
    <source>
        <dbReference type="Pfam" id="PF12275"/>
    </source>
</evidence>
<dbReference type="Proteomes" id="UP001172083">
    <property type="component" value="Unassembled WGS sequence"/>
</dbReference>
<sequence length="325" mass="36989">MEKNHMFNMSPVIENIDTLQIEGEVLKKSDVSGISASGNWVVIGSDEGSHLQVLRRNKLGFQVKEPPVHLMDFGNAKDKEVDIEAITHDGHGTFYVLGSHSAKRKKVTEDRSYRNNRKRIQVVKQEKSRSNLFRLKFDFSSMSIEDTTSTDLDIIFEQDNILKLFNNIPSKENGIDLEGIAYREEQLFLGFRGPVLRENFVPVIVTTFNNIKDYEMRFVDLNGRGIRDLVAVSNGFLIVAGPVSKGDGRFYLHFWSGQDEIPGHDRVIEKNKCIGEIPTPHPEAKAEGITILEETEEHYRAIMVFDGVDLRELPVFRILKQNNIA</sequence>
<reference evidence="2" key="1">
    <citation type="submission" date="2023-06" db="EMBL/GenBank/DDBJ databases">
        <title>Genomic of Agaribacillus aureum.</title>
        <authorList>
            <person name="Wang G."/>
        </authorList>
    </citation>
    <scope>NUCLEOTIDE SEQUENCE</scope>
    <source>
        <strain evidence="2">BMA12</strain>
    </source>
</reference>
<dbReference type="RefSeq" id="WP_346757221.1">
    <property type="nucleotide sequence ID" value="NZ_JAUJEB010000001.1"/>
</dbReference>
<name>A0ABT8L2C6_9BACT</name>
<evidence type="ECO:0000313" key="3">
    <source>
        <dbReference type="Proteomes" id="UP001172083"/>
    </source>
</evidence>
<keyword evidence="3" id="KW-1185">Reference proteome</keyword>
<organism evidence="2 3">
    <name type="scientific">Agaribacillus aureus</name>
    <dbReference type="NCBI Taxonomy" id="3051825"/>
    <lineage>
        <taxon>Bacteria</taxon>
        <taxon>Pseudomonadati</taxon>
        <taxon>Bacteroidota</taxon>
        <taxon>Cytophagia</taxon>
        <taxon>Cytophagales</taxon>
        <taxon>Splendidivirgaceae</taxon>
        <taxon>Agaribacillus</taxon>
    </lineage>
</organism>
<proteinExistence type="predicted"/>
<protein>
    <submittedName>
        <fullName evidence="2">DUF3616 domain-containing protein</fullName>
    </submittedName>
</protein>
<dbReference type="EMBL" id="JAUJEB010000001">
    <property type="protein sequence ID" value="MDN5211894.1"/>
    <property type="molecule type" value="Genomic_DNA"/>
</dbReference>
<evidence type="ECO:0000313" key="2">
    <source>
        <dbReference type="EMBL" id="MDN5211894.1"/>
    </source>
</evidence>
<dbReference type="InterPro" id="IPR022060">
    <property type="entry name" value="DUF3616"/>
</dbReference>
<gene>
    <name evidence="2" type="ORF">QQ020_07520</name>
</gene>